<proteinExistence type="predicted"/>
<reference evidence="2 3" key="1">
    <citation type="submission" date="2021-05" db="EMBL/GenBank/DDBJ databases">
        <title>A Polyphasic approach of four new species of the genus Ohtaekwangia: Ohtaekwangia histidinii sp. nov., Ohtaekwangia cretensis sp. nov., Ohtaekwangia indiensis sp. nov., Ohtaekwangia reichenbachii sp. nov. from diverse environment.</title>
        <authorList>
            <person name="Octaviana S."/>
        </authorList>
    </citation>
    <scope>NUCLEOTIDE SEQUENCE [LARGE SCALE GENOMIC DNA]</scope>
    <source>
        <strain evidence="2 3">PWU20</strain>
    </source>
</reference>
<dbReference type="RefSeq" id="WP_254156398.1">
    <property type="nucleotide sequence ID" value="NZ_JAHESD010000074.1"/>
</dbReference>
<keyword evidence="1" id="KW-0732">Signal</keyword>
<protein>
    <submittedName>
        <fullName evidence="2">Outer membrane beta-barrel protein</fullName>
    </submittedName>
</protein>
<dbReference type="Proteomes" id="UP000772618">
    <property type="component" value="Unassembled WGS sequence"/>
</dbReference>
<feature type="signal peptide" evidence="1">
    <location>
        <begin position="1"/>
        <end position="20"/>
    </location>
</feature>
<name>A0ABS5VX01_9BACT</name>
<keyword evidence="3" id="KW-1185">Reference proteome</keyword>
<dbReference type="InterPro" id="IPR011486">
    <property type="entry name" value="BBP2"/>
</dbReference>
<accession>A0ABS5VX01</accession>
<feature type="chain" id="PRO_5046427690" evidence="1">
    <location>
        <begin position="21"/>
        <end position="360"/>
    </location>
</feature>
<dbReference type="SUPFAM" id="SSF56935">
    <property type="entry name" value="Porins"/>
    <property type="match status" value="1"/>
</dbReference>
<sequence length="360" mass="39774">MKTLLFLFIPLAFVTPMAFAQEESEPSPFTVSGYIETYYTYDFNKPKGNTRPGFIYSFNRHNEVNLNLGFIKGSYTSDNVRANLALMSGTYANANLAAEPGVLKNVLEANAGIKLSTSKNLWVDAGIFGSHIGFESAIGKDCWNLTRSILADNTPYYEAGAKISYTTDNGKWFLSGLILNGWQRMQRVEGNSLPSFGTQITFKPSAAVTLNSSSFIGTDKPDSARQMRYFHNFYGIFQVSEKVGIIAGFDYGIEEKSPETGSTNSWVSPILVARFNLNDKASFVVRGEYYQDEHGVIIATGTANGFKTTGISANFDYQVMPNALWRMEVRNLKSKDKIFEDGDGVSTSNTFVSTSLAISF</sequence>
<evidence type="ECO:0000256" key="1">
    <source>
        <dbReference type="SAM" id="SignalP"/>
    </source>
</evidence>
<evidence type="ECO:0000313" key="2">
    <source>
        <dbReference type="EMBL" id="MBT1705945.1"/>
    </source>
</evidence>
<comment type="caution">
    <text evidence="2">The sequence shown here is derived from an EMBL/GenBank/DDBJ whole genome shotgun (WGS) entry which is preliminary data.</text>
</comment>
<evidence type="ECO:0000313" key="3">
    <source>
        <dbReference type="Proteomes" id="UP000772618"/>
    </source>
</evidence>
<gene>
    <name evidence="2" type="ORF">KK060_21825</name>
</gene>
<dbReference type="EMBL" id="JAHESD010000074">
    <property type="protein sequence ID" value="MBT1705945.1"/>
    <property type="molecule type" value="Genomic_DNA"/>
</dbReference>
<dbReference type="Pfam" id="PF07642">
    <property type="entry name" value="BBP2"/>
    <property type="match status" value="1"/>
</dbReference>
<organism evidence="2 3">
    <name type="scientific">Chryseosolibacter indicus</name>
    <dbReference type="NCBI Taxonomy" id="2782351"/>
    <lineage>
        <taxon>Bacteria</taxon>
        <taxon>Pseudomonadati</taxon>
        <taxon>Bacteroidota</taxon>
        <taxon>Cytophagia</taxon>
        <taxon>Cytophagales</taxon>
        <taxon>Chryseotaleaceae</taxon>
        <taxon>Chryseosolibacter</taxon>
    </lineage>
</organism>